<evidence type="ECO:0000256" key="1">
    <source>
        <dbReference type="ARBA" id="ARBA00022475"/>
    </source>
</evidence>
<dbReference type="GO" id="GO:0005886">
    <property type="term" value="C:plasma membrane"/>
    <property type="evidence" value="ECO:0007669"/>
    <property type="project" value="InterPro"/>
</dbReference>
<keyword evidence="7" id="KW-1185">Reference proteome</keyword>
<organism evidence="6 7">
    <name type="scientific">Sphingomonas lutea</name>
    <dbReference type="NCBI Taxonomy" id="1045317"/>
    <lineage>
        <taxon>Bacteria</taxon>
        <taxon>Pseudomonadati</taxon>
        <taxon>Pseudomonadota</taxon>
        <taxon>Alphaproteobacteria</taxon>
        <taxon>Sphingomonadales</taxon>
        <taxon>Sphingomonadaceae</taxon>
        <taxon>Sphingomonas</taxon>
    </lineage>
</organism>
<evidence type="ECO:0000256" key="3">
    <source>
        <dbReference type="ARBA" id="ARBA00022989"/>
    </source>
</evidence>
<dbReference type="EMBL" id="CP060718">
    <property type="protein sequence ID" value="QNN67785.1"/>
    <property type="molecule type" value="Genomic_DNA"/>
</dbReference>
<dbReference type="Pfam" id="PF10755">
    <property type="entry name" value="DUF2585"/>
    <property type="match status" value="1"/>
</dbReference>
<reference evidence="6 7" key="1">
    <citation type="submission" date="2020-08" db="EMBL/GenBank/DDBJ databases">
        <title>Genome sequence of Sphingomonas lutea KCTC 23642T.</title>
        <authorList>
            <person name="Hyun D.-W."/>
            <person name="Bae J.-W."/>
        </authorList>
    </citation>
    <scope>NUCLEOTIDE SEQUENCE [LARGE SCALE GENOMIC DNA]</scope>
    <source>
        <strain evidence="6 7">KCTC 23642</strain>
    </source>
</reference>
<keyword evidence="3 5" id="KW-1133">Transmembrane helix</keyword>
<evidence type="ECO:0000313" key="7">
    <source>
        <dbReference type="Proteomes" id="UP000515971"/>
    </source>
</evidence>
<evidence type="ECO:0000313" key="6">
    <source>
        <dbReference type="EMBL" id="QNN67785.1"/>
    </source>
</evidence>
<dbReference type="KEGG" id="slut:H9L13_02305"/>
<feature type="transmembrane region" description="Helical" evidence="5">
    <location>
        <begin position="53"/>
        <end position="73"/>
    </location>
</feature>
<name>A0A7G9SIW0_9SPHN</name>
<dbReference type="InterPro" id="IPR019691">
    <property type="entry name" value="DUF2585"/>
</dbReference>
<evidence type="ECO:0000256" key="5">
    <source>
        <dbReference type="SAM" id="Phobius"/>
    </source>
</evidence>
<gene>
    <name evidence="6" type="ORF">H9L13_02305</name>
</gene>
<feature type="transmembrane region" description="Helical" evidence="5">
    <location>
        <begin position="139"/>
        <end position="159"/>
    </location>
</feature>
<keyword evidence="4 5" id="KW-0472">Membrane</keyword>
<keyword evidence="1" id="KW-1003">Cell membrane</keyword>
<sequence length="184" mass="20351">MTRRAALTSILIVIAAGVILLAMGRNAICTCGTVDLWVGTRDGPTTSQMLSDWYSPSHVAHGLLFYAGLWLVARRWPIETRFLVALLIEAAWEIAENTPWIIDRYREQTAALGYTGDSIVNSLSDIGMMALGFLAARKLPLWLSLGLLLALELVPLFVIRDNLTLNVWMLLAPNESLQAWQSAL</sequence>
<protein>
    <submittedName>
        <fullName evidence="6">DUF2585 family protein</fullName>
    </submittedName>
</protein>
<dbReference type="RefSeq" id="WP_187538672.1">
    <property type="nucleotide sequence ID" value="NZ_BAABJT010000001.1"/>
</dbReference>
<accession>A0A7G9SIW0</accession>
<proteinExistence type="predicted"/>
<evidence type="ECO:0000256" key="2">
    <source>
        <dbReference type="ARBA" id="ARBA00022692"/>
    </source>
</evidence>
<evidence type="ECO:0000256" key="4">
    <source>
        <dbReference type="ARBA" id="ARBA00023136"/>
    </source>
</evidence>
<dbReference type="AlphaFoldDB" id="A0A7G9SIW0"/>
<dbReference type="Proteomes" id="UP000515971">
    <property type="component" value="Chromosome"/>
</dbReference>
<keyword evidence="2 5" id="KW-0812">Transmembrane</keyword>